<gene>
    <name evidence="2" type="ORF">EV420DRAFT_1133591</name>
</gene>
<feature type="compositionally biased region" description="Acidic residues" evidence="1">
    <location>
        <begin position="317"/>
        <end position="327"/>
    </location>
</feature>
<evidence type="ECO:0000313" key="3">
    <source>
        <dbReference type="Proteomes" id="UP001175211"/>
    </source>
</evidence>
<accession>A0AA39JCT5</accession>
<feature type="compositionally biased region" description="Polar residues" evidence="1">
    <location>
        <begin position="245"/>
        <end position="258"/>
    </location>
</feature>
<feature type="compositionally biased region" description="Acidic residues" evidence="1">
    <location>
        <begin position="297"/>
        <end position="310"/>
    </location>
</feature>
<organism evidence="2 3">
    <name type="scientific">Armillaria tabescens</name>
    <name type="common">Ringless honey mushroom</name>
    <name type="synonym">Agaricus tabescens</name>
    <dbReference type="NCBI Taxonomy" id="1929756"/>
    <lineage>
        <taxon>Eukaryota</taxon>
        <taxon>Fungi</taxon>
        <taxon>Dikarya</taxon>
        <taxon>Basidiomycota</taxon>
        <taxon>Agaricomycotina</taxon>
        <taxon>Agaricomycetes</taxon>
        <taxon>Agaricomycetidae</taxon>
        <taxon>Agaricales</taxon>
        <taxon>Marasmiineae</taxon>
        <taxon>Physalacriaceae</taxon>
        <taxon>Desarmillaria</taxon>
    </lineage>
</organism>
<dbReference type="AlphaFoldDB" id="A0AA39JCT5"/>
<proteinExistence type="predicted"/>
<sequence length="400" mass="44362">MDLVSQIADSTMTRLPRHEIRAANALNRSLVALFPRSLKIKSPPRRFGYPDRMELTWTCSAPSAFTVVVKPGRQSLNNELKVPVDDQEEAQWDASVNHSGDAVSDISYIITTDKMALLSDYHPGRVYTIQVYANRTHFSVAYSQPFLFECPLNCVNELKGEMRGGTLFVSFSTVRGACQYEIITIFPDEVRNTDLTDGTEWSKEILGKAPIRVKVSAISAEGVRSYTPMTVDVIPEPSAVASAPPQLSGSPSKVAASSDNKDPPKGQSTSQKPRIQKSKAKRRRKGKNSSGGPIPEPDSDSEESEDDVEYEFVQGESETDDDASDDGWTEHVVGRSKRTPKVETTLNHDWTTICGIEVHVNDILEVELGSSKSQHRFVHFLIYVEMISEVQKTNRTPNSP</sequence>
<dbReference type="RefSeq" id="XP_060323567.1">
    <property type="nucleotide sequence ID" value="XM_060465994.1"/>
</dbReference>
<dbReference type="EMBL" id="JAUEPS010000077">
    <property type="protein sequence ID" value="KAK0440406.1"/>
    <property type="molecule type" value="Genomic_DNA"/>
</dbReference>
<evidence type="ECO:0000256" key="1">
    <source>
        <dbReference type="SAM" id="MobiDB-lite"/>
    </source>
</evidence>
<reference evidence="2" key="1">
    <citation type="submission" date="2023-06" db="EMBL/GenBank/DDBJ databases">
        <authorList>
            <consortium name="Lawrence Berkeley National Laboratory"/>
            <person name="Ahrendt S."/>
            <person name="Sahu N."/>
            <person name="Indic B."/>
            <person name="Wong-Bajracharya J."/>
            <person name="Merenyi Z."/>
            <person name="Ke H.-M."/>
            <person name="Monk M."/>
            <person name="Kocsube S."/>
            <person name="Drula E."/>
            <person name="Lipzen A."/>
            <person name="Balint B."/>
            <person name="Henrissat B."/>
            <person name="Andreopoulos B."/>
            <person name="Martin F.M."/>
            <person name="Harder C.B."/>
            <person name="Rigling D."/>
            <person name="Ford K.L."/>
            <person name="Foster G.D."/>
            <person name="Pangilinan J."/>
            <person name="Papanicolaou A."/>
            <person name="Barry K."/>
            <person name="LaButti K."/>
            <person name="Viragh M."/>
            <person name="Koriabine M."/>
            <person name="Yan M."/>
            <person name="Riley R."/>
            <person name="Champramary S."/>
            <person name="Plett K.L."/>
            <person name="Tsai I.J."/>
            <person name="Slot J."/>
            <person name="Sipos G."/>
            <person name="Plett J."/>
            <person name="Nagy L.G."/>
            <person name="Grigoriev I.V."/>
        </authorList>
    </citation>
    <scope>NUCLEOTIDE SEQUENCE</scope>
    <source>
        <strain evidence="2">CCBAS 213</strain>
    </source>
</reference>
<dbReference type="GeneID" id="85349542"/>
<feature type="compositionally biased region" description="Basic residues" evidence="1">
    <location>
        <begin position="274"/>
        <end position="287"/>
    </location>
</feature>
<evidence type="ECO:0000313" key="2">
    <source>
        <dbReference type="EMBL" id="KAK0440406.1"/>
    </source>
</evidence>
<keyword evidence="3" id="KW-1185">Reference proteome</keyword>
<comment type="caution">
    <text evidence="2">The sequence shown here is derived from an EMBL/GenBank/DDBJ whole genome shotgun (WGS) entry which is preliminary data.</text>
</comment>
<feature type="region of interest" description="Disordered" evidence="1">
    <location>
        <begin position="240"/>
        <end position="340"/>
    </location>
</feature>
<name>A0AA39JCT5_ARMTA</name>
<dbReference type="Proteomes" id="UP001175211">
    <property type="component" value="Unassembled WGS sequence"/>
</dbReference>
<protein>
    <submittedName>
        <fullName evidence="2">Uncharacterized protein</fullName>
    </submittedName>
</protein>